<dbReference type="EMBL" id="MU150233">
    <property type="protein sequence ID" value="KAF9468428.1"/>
    <property type="molecule type" value="Genomic_DNA"/>
</dbReference>
<sequence>MLCHLAHPGTMNRFICNNDQTIGPRCILATAATPFLPSPSGSTALVFATRSHHVPTGCQIIANSQFWPLVFAVIFVRFSSSTF</sequence>
<keyword evidence="2" id="KW-1185">Reference proteome</keyword>
<gene>
    <name evidence="1" type="ORF">BDZ94DRAFT_1246778</name>
</gene>
<name>A0A9P6CQ98_9AGAR</name>
<comment type="caution">
    <text evidence="1">The sequence shown here is derived from an EMBL/GenBank/DDBJ whole genome shotgun (WGS) entry which is preliminary data.</text>
</comment>
<evidence type="ECO:0000313" key="2">
    <source>
        <dbReference type="Proteomes" id="UP000807353"/>
    </source>
</evidence>
<proteinExistence type="predicted"/>
<protein>
    <submittedName>
        <fullName evidence="1">Uncharacterized protein</fullName>
    </submittedName>
</protein>
<dbReference type="Proteomes" id="UP000807353">
    <property type="component" value="Unassembled WGS sequence"/>
</dbReference>
<organism evidence="1 2">
    <name type="scientific">Collybia nuda</name>
    <dbReference type="NCBI Taxonomy" id="64659"/>
    <lineage>
        <taxon>Eukaryota</taxon>
        <taxon>Fungi</taxon>
        <taxon>Dikarya</taxon>
        <taxon>Basidiomycota</taxon>
        <taxon>Agaricomycotina</taxon>
        <taxon>Agaricomycetes</taxon>
        <taxon>Agaricomycetidae</taxon>
        <taxon>Agaricales</taxon>
        <taxon>Tricholomatineae</taxon>
        <taxon>Clitocybaceae</taxon>
        <taxon>Collybia</taxon>
    </lineage>
</organism>
<reference evidence="1" key="1">
    <citation type="submission" date="2020-11" db="EMBL/GenBank/DDBJ databases">
        <authorList>
            <consortium name="DOE Joint Genome Institute"/>
            <person name="Ahrendt S."/>
            <person name="Riley R."/>
            <person name="Andreopoulos W."/>
            <person name="Labutti K."/>
            <person name="Pangilinan J."/>
            <person name="Ruiz-Duenas F.J."/>
            <person name="Barrasa J.M."/>
            <person name="Sanchez-Garcia M."/>
            <person name="Camarero S."/>
            <person name="Miyauchi S."/>
            <person name="Serrano A."/>
            <person name="Linde D."/>
            <person name="Babiker R."/>
            <person name="Drula E."/>
            <person name="Ayuso-Fernandez I."/>
            <person name="Pacheco R."/>
            <person name="Padilla G."/>
            <person name="Ferreira P."/>
            <person name="Barriuso J."/>
            <person name="Kellner H."/>
            <person name="Castanera R."/>
            <person name="Alfaro M."/>
            <person name="Ramirez L."/>
            <person name="Pisabarro A.G."/>
            <person name="Kuo A."/>
            <person name="Tritt A."/>
            <person name="Lipzen A."/>
            <person name="He G."/>
            <person name="Yan M."/>
            <person name="Ng V."/>
            <person name="Cullen D."/>
            <person name="Martin F."/>
            <person name="Rosso M.-N."/>
            <person name="Henrissat B."/>
            <person name="Hibbett D."/>
            <person name="Martinez A.T."/>
            <person name="Grigoriev I.V."/>
        </authorList>
    </citation>
    <scope>NUCLEOTIDE SEQUENCE</scope>
    <source>
        <strain evidence="1">CBS 247.69</strain>
    </source>
</reference>
<accession>A0A9P6CQ98</accession>
<dbReference type="AlphaFoldDB" id="A0A9P6CQ98"/>
<evidence type="ECO:0000313" key="1">
    <source>
        <dbReference type="EMBL" id="KAF9468428.1"/>
    </source>
</evidence>